<dbReference type="EMBL" id="DXAY01000165">
    <property type="protein sequence ID" value="HIZ74981.1"/>
    <property type="molecule type" value="Genomic_DNA"/>
</dbReference>
<name>A0A9D2GA74_9FIRM</name>
<reference evidence="2" key="2">
    <citation type="submission" date="2021-04" db="EMBL/GenBank/DDBJ databases">
        <authorList>
            <person name="Gilroy R."/>
        </authorList>
    </citation>
    <scope>NUCLEOTIDE SEQUENCE</scope>
    <source>
        <strain evidence="2">CHK196-3914</strain>
    </source>
</reference>
<gene>
    <name evidence="2" type="ORF">H9723_07045</name>
</gene>
<feature type="transmembrane region" description="Helical" evidence="1">
    <location>
        <begin position="220"/>
        <end position="238"/>
    </location>
</feature>
<keyword evidence="1" id="KW-0812">Transmembrane</keyword>
<feature type="transmembrane region" description="Helical" evidence="1">
    <location>
        <begin position="291"/>
        <end position="311"/>
    </location>
</feature>
<reference evidence="2" key="1">
    <citation type="journal article" date="2021" name="PeerJ">
        <title>Extensive microbial diversity within the chicken gut microbiome revealed by metagenomics and culture.</title>
        <authorList>
            <person name="Gilroy R."/>
            <person name="Ravi A."/>
            <person name="Getino M."/>
            <person name="Pursley I."/>
            <person name="Horton D.L."/>
            <person name="Alikhan N.F."/>
            <person name="Baker D."/>
            <person name="Gharbi K."/>
            <person name="Hall N."/>
            <person name="Watson M."/>
            <person name="Adriaenssens E.M."/>
            <person name="Foster-Nyarko E."/>
            <person name="Jarju S."/>
            <person name="Secka A."/>
            <person name="Antonio M."/>
            <person name="Oren A."/>
            <person name="Chaudhuri R.R."/>
            <person name="La Ragione R."/>
            <person name="Hildebrand F."/>
            <person name="Pallen M.J."/>
        </authorList>
    </citation>
    <scope>NUCLEOTIDE SEQUENCE</scope>
    <source>
        <strain evidence="2">CHK196-3914</strain>
    </source>
</reference>
<dbReference type="AlphaFoldDB" id="A0A9D2GA74"/>
<organism evidence="2 3">
    <name type="scientific">Candidatus Mediterraneibacter stercoravium</name>
    <dbReference type="NCBI Taxonomy" id="2838685"/>
    <lineage>
        <taxon>Bacteria</taxon>
        <taxon>Bacillati</taxon>
        <taxon>Bacillota</taxon>
        <taxon>Clostridia</taxon>
        <taxon>Lachnospirales</taxon>
        <taxon>Lachnospiraceae</taxon>
        <taxon>Mediterraneibacter</taxon>
    </lineage>
</organism>
<evidence type="ECO:0000313" key="3">
    <source>
        <dbReference type="Proteomes" id="UP000824116"/>
    </source>
</evidence>
<keyword evidence="1" id="KW-1133">Transmembrane helix</keyword>
<proteinExistence type="predicted"/>
<comment type="caution">
    <text evidence="2">The sequence shown here is derived from an EMBL/GenBank/DDBJ whole genome shotgun (WGS) entry which is preliminary data.</text>
</comment>
<sequence length="391" mass="44281">MMIKKMLIWYLLLSKRLFKKPSFWAVLLLAPLLTAGMTIVAEQDAYILRIAVYAEPSEDSLGEEIAGDLAEVDGVISYHLCSSEEELRREVALSQADAGYVIPSGLTEYLREYAAGRRSGLPYNGHLIRVVTNDDNIQLQLAREQFYSVLYPHLSLMIAEQFTLEQSEFADMDESDVRRSVKELYEELHVDESIFQYAHSGEEAPDDLDNVNYLTSPLRGMLSLFVLLSGLSSTLYLLKDRKAGMFNWVRYGYRGVFEWICILSGTAAGGGAAYLALFFSGTFTAWKEELLLMIMLVFAVTGFCGILSRLIRNMAVFGTCIPLAILISAVLSPVFAAFHGMMPVKILLPSYFYLNSLYSVRFRWWFFLYLLAVNIIYAVLQCSFLRKQKSL</sequence>
<evidence type="ECO:0000256" key="1">
    <source>
        <dbReference type="SAM" id="Phobius"/>
    </source>
</evidence>
<accession>A0A9D2GA74</accession>
<feature type="transmembrane region" description="Helical" evidence="1">
    <location>
        <begin position="259"/>
        <end position="279"/>
    </location>
</feature>
<evidence type="ECO:0008006" key="4">
    <source>
        <dbReference type="Google" id="ProtNLM"/>
    </source>
</evidence>
<feature type="transmembrane region" description="Helical" evidence="1">
    <location>
        <begin position="362"/>
        <end position="380"/>
    </location>
</feature>
<protein>
    <recommendedName>
        <fullName evidence="4">ABC-2 family transporter protein</fullName>
    </recommendedName>
</protein>
<dbReference type="Proteomes" id="UP000824116">
    <property type="component" value="Unassembled WGS sequence"/>
</dbReference>
<feature type="transmembrane region" description="Helical" evidence="1">
    <location>
        <begin position="323"/>
        <end position="342"/>
    </location>
</feature>
<evidence type="ECO:0000313" key="2">
    <source>
        <dbReference type="EMBL" id="HIZ74981.1"/>
    </source>
</evidence>
<keyword evidence="1" id="KW-0472">Membrane</keyword>